<accession>A0A1G8N178</accession>
<dbReference type="InterPro" id="IPR036390">
    <property type="entry name" value="WH_DNA-bd_sf"/>
</dbReference>
<sequence>MPKLKKIKTESLRSQVYMQLKSQLMAGVWKAGEKLPSESDLCETFGVSRVTVRAAIQQLEILGLVETQHGGGNFVRDFSTINAMDTLHPLIQISENQDIITVLEYRKIIEKGTIGLVVSKITDHDLACLEDTYTRMIELSTTQDCVQQAAADHQFHYRLAQISQNPLIVKVYELINVILSSAMVDIVGLLGTEMGLRYHRQLIDALKTGDKALCEKLMEDHIEETIQGILHKTKRPLEKTLGTARP</sequence>
<evidence type="ECO:0000256" key="1">
    <source>
        <dbReference type="ARBA" id="ARBA00023015"/>
    </source>
</evidence>
<dbReference type="Gene3D" id="1.20.120.530">
    <property type="entry name" value="GntR ligand-binding domain-like"/>
    <property type="match status" value="1"/>
</dbReference>
<dbReference type="PRINTS" id="PR00035">
    <property type="entry name" value="HTHGNTR"/>
</dbReference>
<dbReference type="PANTHER" id="PTHR43537:SF5">
    <property type="entry name" value="UXU OPERON TRANSCRIPTIONAL REGULATOR"/>
    <property type="match status" value="1"/>
</dbReference>
<organism evidence="5 6">
    <name type="scientific">Propionivibrio dicarboxylicus</name>
    <dbReference type="NCBI Taxonomy" id="83767"/>
    <lineage>
        <taxon>Bacteria</taxon>
        <taxon>Pseudomonadati</taxon>
        <taxon>Pseudomonadota</taxon>
        <taxon>Betaproteobacteria</taxon>
        <taxon>Rhodocyclales</taxon>
        <taxon>Rhodocyclaceae</taxon>
        <taxon>Propionivibrio</taxon>
    </lineage>
</organism>
<dbReference type="PANTHER" id="PTHR43537">
    <property type="entry name" value="TRANSCRIPTIONAL REGULATOR, GNTR FAMILY"/>
    <property type="match status" value="1"/>
</dbReference>
<keyword evidence="1" id="KW-0805">Transcription regulation</keyword>
<dbReference type="Proteomes" id="UP000198607">
    <property type="component" value="Unassembled WGS sequence"/>
</dbReference>
<dbReference type="InterPro" id="IPR036388">
    <property type="entry name" value="WH-like_DNA-bd_sf"/>
</dbReference>
<dbReference type="CDD" id="cd07377">
    <property type="entry name" value="WHTH_GntR"/>
    <property type="match status" value="1"/>
</dbReference>
<evidence type="ECO:0000313" key="6">
    <source>
        <dbReference type="Proteomes" id="UP000198607"/>
    </source>
</evidence>
<dbReference type="OrthoDB" id="5450856at2"/>
<dbReference type="STRING" id="83767.SAMN05660652_03967"/>
<dbReference type="SUPFAM" id="SSF48008">
    <property type="entry name" value="GntR ligand-binding domain-like"/>
    <property type="match status" value="1"/>
</dbReference>
<gene>
    <name evidence="5" type="ORF">SAMN05660652_03967</name>
</gene>
<reference evidence="5 6" key="1">
    <citation type="submission" date="2016-10" db="EMBL/GenBank/DDBJ databases">
        <authorList>
            <person name="de Groot N.N."/>
        </authorList>
    </citation>
    <scope>NUCLEOTIDE SEQUENCE [LARGE SCALE GENOMIC DNA]</scope>
    <source>
        <strain evidence="5 6">DSM 5885</strain>
    </source>
</reference>
<dbReference type="EMBL" id="FNCY01000027">
    <property type="protein sequence ID" value="SDI73913.1"/>
    <property type="molecule type" value="Genomic_DNA"/>
</dbReference>
<dbReference type="SMART" id="SM00345">
    <property type="entry name" value="HTH_GNTR"/>
    <property type="match status" value="1"/>
</dbReference>
<dbReference type="SUPFAM" id="SSF46785">
    <property type="entry name" value="Winged helix' DNA-binding domain"/>
    <property type="match status" value="1"/>
</dbReference>
<dbReference type="InterPro" id="IPR011711">
    <property type="entry name" value="GntR_C"/>
</dbReference>
<dbReference type="AlphaFoldDB" id="A0A1G8N178"/>
<dbReference type="RefSeq" id="WP_091940418.1">
    <property type="nucleotide sequence ID" value="NZ_FNCY01000027.1"/>
</dbReference>
<keyword evidence="3" id="KW-0804">Transcription</keyword>
<dbReference type="Pfam" id="PF07729">
    <property type="entry name" value="FCD"/>
    <property type="match status" value="1"/>
</dbReference>
<dbReference type="InterPro" id="IPR008920">
    <property type="entry name" value="TF_FadR/GntR_C"/>
</dbReference>
<keyword evidence="2" id="KW-0238">DNA-binding</keyword>
<evidence type="ECO:0000256" key="3">
    <source>
        <dbReference type="ARBA" id="ARBA00023163"/>
    </source>
</evidence>
<proteinExistence type="predicted"/>
<name>A0A1G8N178_9RHOO</name>
<dbReference type="Pfam" id="PF00392">
    <property type="entry name" value="GntR"/>
    <property type="match status" value="1"/>
</dbReference>
<dbReference type="Gene3D" id="1.10.10.10">
    <property type="entry name" value="Winged helix-like DNA-binding domain superfamily/Winged helix DNA-binding domain"/>
    <property type="match status" value="1"/>
</dbReference>
<evidence type="ECO:0000256" key="2">
    <source>
        <dbReference type="ARBA" id="ARBA00023125"/>
    </source>
</evidence>
<dbReference type="InterPro" id="IPR000524">
    <property type="entry name" value="Tscrpt_reg_HTH_GntR"/>
</dbReference>
<feature type="domain" description="HTH gntR-type" evidence="4">
    <location>
        <begin position="10"/>
        <end position="78"/>
    </location>
</feature>
<keyword evidence="6" id="KW-1185">Reference proteome</keyword>
<protein>
    <submittedName>
        <fullName evidence="5">GntR family transcriptional regulator, transcriptional repressor for pyruvate dehydrogenase complex</fullName>
    </submittedName>
</protein>
<dbReference type="GO" id="GO:0003677">
    <property type="term" value="F:DNA binding"/>
    <property type="evidence" value="ECO:0007669"/>
    <property type="project" value="UniProtKB-KW"/>
</dbReference>
<keyword evidence="5" id="KW-0670">Pyruvate</keyword>
<dbReference type="SMART" id="SM00895">
    <property type="entry name" value="FCD"/>
    <property type="match status" value="1"/>
</dbReference>
<dbReference type="PROSITE" id="PS50949">
    <property type="entry name" value="HTH_GNTR"/>
    <property type="match status" value="1"/>
</dbReference>
<evidence type="ECO:0000259" key="4">
    <source>
        <dbReference type="PROSITE" id="PS50949"/>
    </source>
</evidence>
<evidence type="ECO:0000313" key="5">
    <source>
        <dbReference type="EMBL" id="SDI73913.1"/>
    </source>
</evidence>
<dbReference type="GO" id="GO:0003700">
    <property type="term" value="F:DNA-binding transcription factor activity"/>
    <property type="evidence" value="ECO:0007669"/>
    <property type="project" value="InterPro"/>
</dbReference>